<name>A0A4R1BRR6_9ACTN</name>
<evidence type="ECO:0000313" key="3">
    <source>
        <dbReference type="EMBL" id="TCJ19915.1"/>
    </source>
</evidence>
<dbReference type="SUPFAM" id="SSF56300">
    <property type="entry name" value="Metallo-dependent phosphatases"/>
    <property type="match status" value="1"/>
</dbReference>
<dbReference type="InterPro" id="IPR038607">
    <property type="entry name" value="PhoD-like_sf"/>
</dbReference>
<protein>
    <submittedName>
        <fullName evidence="3">Alkaline phosphatase family protein</fullName>
    </submittedName>
</protein>
<dbReference type="Proteomes" id="UP000295244">
    <property type="component" value="Unassembled WGS sequence"/>
</dbReference>
<sequence>MPELVLGPLVRYVDASRATVWVETSAPGEVEVLGRRARTFSAWGHHYALVRLEGLEPGSAYEYEVRLDGEKKWPEPGSPFPPSVIRTLAPGAALRLVFGSCRVSLPHEPPYTLRKDEDPRGREVDALYALALRMRREPPERWPHVLLMLGDQIYADEAAPATRQFIRSRRDVSEPPGEEAADFAEYAHLYRESWRDPAIRWLLSTVSSAMIFDDHEVQDNWNVSHLWLEEHRQRPWWREKIAGALSAYWIYQHLGNLSPAELEAEGFFRKVREASDPGAVLREMALSVAGNPEAYRWSFCRDLGNVRLIVADSRAGRVLKPGRRRMIHAADWDWISERAEGDFEHLLLATSIPLLLGPGLHHAEAWNEALCNGAWGRVAARLGERLRKSQNLGHWSAFPESFDRFADLLRSVAAGERGTPPASVTVLSGDVHHAYLARVGFPPGTPVKSPVYQAVCSPFRNPLDGKERRSVRFAWSKAGEALFRALARAAGAGEPQIAWSLAHEEPWFNNQVATLEISGPSARLCLERTVPGDGSRPSLETVFERELSG</sequence>
<reference evidence="3 4" key="1">
    <citation type="submission" date="2019-03" db="EMBL/GenBank/DDBJ databases">
        <title>Whole genome sequence of a novel Rubrobacter taiwanensis strain, isolated from Yellowstone National Park.</title>
        <authorList>
            <person name="Freed S."/>
            <person name="Ramaley R.F."/>
            <person name="Kyndt J.A."/>
        </authorList>
    </citation>
    <scope>NUCLEOTIDE SEQUENCE [LARGE SCALE GENOMIC DNA]</scope>
    <source>
        <strain evidence="3 4">Yellowstone</strain>
    </source>
</reference>
<organism evidence="3 4">
    <name type="scientific">Rubrobacter taiwanensis</name>
    <dbReference type="NCBI Taxonomy" id="185139"/>
    <lineage>
        <taxon>Bacteria</taxon>
        <taxon>Bacillati</taxon>
        <taxon>Actinomycetota</taxon>
        <taxon>Rubrobacteria</taxon>
        <taxon>Rubrobacterales</taxon>
        <taxon>Rubrobacteraceae</taxon>
        <taxon>Rubrobacter</taxon>
    </lineage>
</organism>
<evidence type="ECO:0000313" key="4">
    <source>
        <dbReference type="Proteomes" id="UP000295244"/>
    </source>
</evidence>
<comment type="caution">
    <text evidence="3">The sequence shown here is derived from an EMBL/GenBank/DDBJ whole genome shotgun (WGS) entry which is preliminary data.</text>
</comment>
<dbReference type="Gene3D" id="3.60.21.70">
    <property type="entry name" value="PhoD-like phosphatase"/>
    <property type="match status" value="1"/>
</dbReference>
<dbReference type="CDD" id="cd07389">
    <property type="entry name" value="MPP_PhoD"/>
    <property type="match status" value="1"/>
</dbReference>
<feature type="domain" description="PhoD-like phosphatase metallophosphatase" evidence="1">
    <location>
        <begin position="141"/>
        <end position="252"/>
    </location>
</feature>
<evidence type="ECO:0000259" key="1">
    <source>
        <dbReference type="Pfam" id="PF09423"/>
    </source>
</evidence>
<dbReference type="AlphaFoldDB" id="A0A4R1BRR6"/>
<dbReference type="OrthoDB" id="9795624at2"/>
<dbReference type="RefSeq" id="WP_132688228.1">
    <property type="nucleotide sequence ID" value="NZ_SKBU01000006.1"/>
</dbReference>
<evidence type="ECO:0000259" key="2">
    <source>
        <dbReference type="Pfam" id="PF25077"/>
    </source>
</evidence>
<dbReference type="Pfam" id="PF09423">
    <property type="entry name" value="PhoD"/>
    <property type="match status" value="1"/>
</dbReference>
<gene>
    <name evidence="3" type="ORF">E0L93_02880</name>
</gene>
<dbReference type="EMBL" id="SKBU01000006">
    <property type="protein sequence ID" value="TCJ19915.1"/>
    <property type="molecule type" value="Genomic_DNA"/>
</dbReference>
<dbReference type="InterPro" id="IPR029052">
    <property type="entry name" value="Metallo-depent_PP-like"/>
</dbReference>
<dbReference type="Pfam" id="PF25077">
    <property type="entry name" value="DUF7800"/>
    <property type="match status" value="1"/>
</dbReference>
<dbReference type="InterPro" id="IPR018946">
    <property type="entry name" value="PhoD-like_MPP"/>
</dbReference>
<proteinExistence type="predicted"/>
<dbReference type="PANTHER" id="PTHR37031:SF2">
    <property type="entry name" value="PHOD-LIKE PHOSPHATASE METALLOPHOSPHATASE DOMAIN-CONTAINING PROTEIN"/>
    <property type="match status" value="1"/>
</dbReference>
<feature type="domain" description="DUF7800" evidence="2">
    <location>
        <begin position="1"/>
        <end position="85"/>
    </location>
</feature>
<dbReference type="PANTHER" id="PTHR37031">
    <property type="entry name" value="METALLOPHOSPHATASE BINDING DOMAIN PROTEIN"/>
    <property type="match status" value="1"/>
</dbReference>
<dbReference type="InterPro" id="IPR056702">
    <property type="entry name" value="DUF7800"/>
</dbReference>
<accession>A0A4R1BRR6</accession>
<keyword evidence="4" id="KW-1185">Reference proteome</keyword>